<dbReference type="InterPro" id="IPR051536">
    <property type="entry name" value="UDG_Type-4/5"/>
</dbReference>
<evidence type="ECO:0000313" key="12">
    <source>
        <dbReference type="EMBL" id="GLK76206.1"/>
    </source>
</evidence>
<evidence type="ECO:0000259" key="11">
    <source>
        <dbReference type="SMART" id="SM00986"/>
    </source>
</evidence>
<keyword evidence="8" id="KW-0411">Iron-sulfur</keyword>
<dbReference type="GO" id="GO:0046872">
    <property type="term" value="F:metal ion binding"/>
    <property type="evidence" value="ECO:0007669"/>
    <property type="project" value="UniProtKB-KW"/>
</dbReference>
<keyword evidence="9" id="KW-0234">DNA repair</keyword>
<evidence type="ECO:0000256" key="4">
    <source>
        <dbReference type="ARBA" id="ARBA00022723"/>
    </source>
</evidence>
<dbReference type="Pfam" id="PF13566">
    <property type="entry name" value="DUF4130"/>
    <property type="match status" value="1"/>
</dbReference>
<evidence type="ECO:0000256" key="3">
    <source>
        <dbReference type="ARBA" id="ARBA00022485"/>
    </source>
</evidence>
<evidence type="ECO:0000256" key="8">
    <source>
        <dbReference type="ARBA" id="ARBA00023014"/>
    </source>
</evidence>
<dbReference type="Proteomes" id="UP001143364">
    <property type="component" value="Unassembled WGS sequence"/>
</dbReference>
<comment type="caution">
    <text evidence="12">The sequence shown here is derived from an EMBL/GenBank/DDBJ whole genome shotgun (WGS) entry which is preliminary data.</text>
</comment>
<evidence type="ECO:0000256" key="9">
    <source>
        <dbReference type="ARBA" id="ARBA00023204"/>
    </source>
</evidence>
<dbReference type="Pfam" id="PF03167">
    <property type="entry name" value="UDG"/>
    <property type="match status" value="1"/>
</dbReference>
<reference evidence="12" key="2">
    <citation type="submission" date="2023-01" db="EMBL/GenBank/DDBJ databases">
        <authorList>
            <person name="Sun Q."/>
            <person name="Evtushenko L."/>
        </authorList>
    </citation>
    <scope>NUCLEOTIDE SEQUENCE</scope>
    <source>
        <strain evidence="12">VKM B-2555</strain>
    </source>
</reference>
<dbReference type="GO" id="GO:0006281">
    <property type="term" value="P:DNA repair"/>
    <property type="evidence" value="ECO:0007669"/>
    <property type="project" value="UniProtKB-KW"/>
</dbReference>
<dbReference type="RefSeq" id="WP_271204157.1">
    <property type="nucleotide sequence ID" value="NZ_BSFK01000007.1"/>
</dbReference>
<organism evidence="12 13">
    <name type="scientific">Methylopila jiangsuensis</name>
    <dbReference type="NCBI Taxonomy" id="586230"/>
    <lineage>
        <taxon>Bacteria</taxon>
        <taxon>Pseudomonadati</taxon>
        <taxon>Pseudomonadota</taxon>
        <taxon>Alphaproteobacteria</taxon>
        <taxon>Hyphomicrobiales</taxon>
        <taxon>Methylopilaceae</taxon>
        <taxon>Methylopila</taxon>
    </lineage>
</organism>
<dbReference type="SMART" id="SM00986">
    <property type="entry name" value="UDG"/>
    <property type="match status" value="1"/>
</dbReference>
<protein>
    <recommendedName>
        <fullName evidence="2">Type-4 uracil-DNA glycosylase</fullName>
    </recommendedName>
</protein>
<dbReference type="CDD" id="cd10030">
    <property type="entry name" value="UDG-F4_TTUDGA_SPO1dp_like"/>
    <property type="match status" value="1"/>
</dbReference>
<sequence length="479" mass="52384">MTPRRVTLAHDADVAGWRAAARSLLAREVEPADVIWRVGREAGDLFADAGEDVESCEDPAPTRAIPRAFVELAERALLHSDATRFDLCYRLLRRVAAERSALDDAADPDVARATALAKAVRRDAHKMTAFVRFRAAGDGSFASWFEPEHHILEATAPFFVRRFAAMRWAILTPERSAFWDGRELTFGAGARRAAAQADDAMEDVWRAYYASIFNPARLKVAAMRSEMPRKYWRNLPEAALIPSLIAKAGQATEAMTQAAPTPAKRNPTRLRTPEGAPAPVGQPDSLAVLHEEIDGCRACPLWAPATQAVPGEGPKDASIMVVGEQPGDREDIAGRPFVGPAGALFDRAAAEAGLTRDRLYLTNAVKHFKFEPRGKFRLHRSPKVDEVRACAPWLARERALVRPKLVVAMGATAARAVLGAPVTVGERRGRVETLPDGSVALVTVHPAYLLRLPDREAQAREYGRFVDDLRLAAAYLDAA</sequence>
<dbReference type="NCBIfam" id="TIGR03914">
    <property type="entry name" value="UDG_fam_dom"/>
    <property type="match status" value="1"/>
</dbReference>
<accession>A0A9W6JGX0</accession>
<name>A0A9W6JGX0_9HYPH</name>
<dbReference type="Gene3D" id="3.40.470.10">
    <property type="entry name" value="Uracil-DNA glycosylase-like domain"/>
    <property type="match status" value="1"/>
</dbReference>
<comment type="similarity">
    <text evidence="1">Belongs to the uracil-DNA glycosylase (UDG) superfamily. Type 4 (UDGa) family.</text>
</comment>
<dbReference type="NCBIfam" id="TIGR03915">
    <property type="entry name" value="SAM_7_link_chp"/>
    <property type="match status" value="1"/>
</dbReference>
<dbReference type="PANTHER" id="PTHR33693">
    <property type="entry name" value="TYPE-5 URACIL-DNA GLYCOSYLASE"/>
    <property type="match status" value="1"/>
</dbReference>
<keyword evidence="6" id="KW-0378">Hydrolase</keyword>
<dbReference type="GO" id="GO:0097506">
    <property type="term" value="F:deaminated base DNA N-glycosylase activity"/>
    <property type="evidence" value="ECO:0007669"/>
    <property type="project" value="UniProtKB-ARBA"/>
</dbReference>
<feature type="region of interest" description="Disordered" evidence="10">
    <location>
        <begin position="254"/>
        <end position="280"/>
    </location>
</feature>
<keyword evidence="13" id="KW-1185">Reference proteome</keyword>
<dbReference type="InterPro" id="IPR005122">
    <property type="entry name" value="Uracil-DNA_glycosylase-like"/>
</dbReference>
<dbReference type="SMART" id="SM00987">
    <property type="entry name" value="UreE_C"/>
    <property type="match status" value="1"/>
</dbReference>
<dbReference type="GO" id="GO:0051539">
    <property type="term" value="F:4 iron, 4 sulfur cluster binding"/>
    <property type="evidence" value="ECO:0007669"/>
    <property type="project" value="UniProtKB-KW"/>
</dbReference>
<dbReference type="NCBIfam" id="TIGR00758">
    <property type="entry name" value="UDG_fam4"/>
    <property type="match status" value="1"/>
</dbReference>
<evidence type="ECO:0000256" key="2">
    <source>
        <dbReference type="ARBA" id="ARBA00019403"/>
    </source>
</evidence>
<reference evidence="12" key="1">
    <citation type="journal article" date="2014" name="Int. J. Syst. Evol. Microbiol.">
        <title>Complete genome sequence of Corynebacterium casei LMG S-19264T (=DSM 44701T), isolated from a smear-ripened cheese.</title>
        <authorList>
            <consortium name="US DOE Joint Genome Institute (JGI-PGF)"/>
            <person name="Walter F."/>
            <person name="Albersmeier A."/>
            <person name="Kalinowski J."/>
            <person name="Ruckert C."/>
        </authorList>
    </citation>
    <scope>NUCLEOTIDE SEQUENCE</scope>
    <source>
        <strain evidence="12">VKM B-2555</strain>
    </source>
</reference>
<keyword evidence="3" id="KW-0004">4Fe-4S</keyword>
<keyword evidence="7" id="KW-0408">Iron</keyword>
<evidence type="ECO:0000256" key="7">
    <source>
        <dbReference type="ARBA" id="ARBA00023004"/>
    </source>
</evidence>
<dbReference type="InterPro" id="IPR023875">
    <property type="entry name" value="DNA_repair_put"/>
</dbReference>
<gene>
    <name evidence="12" type="ORF">GCM10008171_14600</name>
</gene>
<dbReference type="AlphaFoldDB" id="A0A9W6JGX0"/>
<proteinExistence type="inferred from homology"/>
<dbReference type="InterPro" id="IPR025404">
    <property type="entry name" value="DUF4130"/>
</dbReference>
<feature type="domain" description="Uracil-DNA glycosylase-like" evidence="11">
    <location>
        <begin position="310"/>
        <end position="470"/>
    </location>
</feature>
<dbReference type="InterPro" id="IPR005273">
    <property type="entry name" value="Ura-DNA_glyco_family4"/>
</dbReference>
<dbReference type="SUPFAM" id="SSF52141">
    <property type="entry name" value="Uracil-DNA glycosylase-like"/>
    <property type="match status" value="1"/>
</dbReference>
<keyword evidence="5" id="KW-0227">DNA damage</keyword>
<keyword evidence="4" id="KW-0479">Metal-binding</keyword>
<evidence type="ECO:0000256" key="6">
    <source>
        <dbReference type="ARBA" id="ARBA00022801"/>
    </source>
</evidence>
<evidence type="ECO:0000256" key="10">
    <source>
        <dbReference type="SAM" id="MobiDB-lite"/>
    </source>
</evidence>
<dbReference type="PANTHER" id="PTHR33693:SF9">
    <property type="entry name" value="TYPE-4 URACIL-DNA GLYCOSYLASE"/>
    <property type="match status" value="1"/>
</dbReference>
<evidence type="ECO:0000256" key="5">
    <source>
        <dbReference type="ARBA" id="ARBA00022763"/>
    </source>
</evidence>
<dbReference type="InterPro" id="IPR036895">
    <property type="entry name" value="Uracil-DNA_glycosylase-like_sf"/>
</dbReference>
<dbReference type="EMBL" id="BSFK01000007">
    <property type="protein sequence ID" value="GLK76206.1"/>
    <property type="molecule type" value="Genomic_DNA"/>
</dbReference>
<evidence type="ECO:0000313" key="13">
    <source>
        <dbReference type="Proteomes" id="UP001143364"/>
    </source>
</evidence>
<evidence type="ECO:0000256" key="1">
    <source>
        <dbReference type="ARBA" id="ARBA00006521"/>
    </source>
</evidence>